<proteinExistence type="predicted"/>
<evidence type="ECO:0000259" key="9">
    <source>
        <dbReference type="PROSITE" id="PS50011"/>
    </source>
</evidence>
<dbReference type="Pfam" id="PF00069">
    <property type="entry name" value="Pkinase"/>
    <property type="match status" value="1"/>
</dbReference>
<dbReference type="GO" id="GO:0004674">
    <property type="term" value="F:protein serine/threonine kinase activity"/>
    <property type="evidence" value="ECO:0007669"/>
    <property type="project" value="UniProtKB-EC"/>
</dbReference>
<dbReference type="SUPFAM" id="SSF56112">
    <property type="entry name" value="Protein kinase-like (PK-like)"/>
    <property type="match status" value="1"/>
</dbReference>
<dbReference type="PROSITE" id="PS50011">
    <property type="entry name" value="PROTEIN_KINASE_DOM"/>
    <property type="match status" value="1"/>
</dbReference>
<dbReference type="Gene3D" id="1.10.510.10">
    <property type="entry name" value="Transferase(Phosphotransferase) domain 1"/>
    <property type="match status" value="1"/>
</dbReference>
<dbReference type="InterPro" id="IPR017441">
    <property type="entry name" value="Protein_kinase_ATP_BS"/>
</dbReference>
<keyword evidence="4 7" id="KW-0547">Nucleotide-binding</keyword>
<accession>A0ABV8HGM1</accession>
<dbReference type="PROSITE" id="PS00108">
    <property type="entry name" value="PROTEIN_KINASE_ST"/>
    <property type="match status" value="1"/>
</dbReference>
<dbReference type="PANTHER" id="PTHR43289:SF6">
    <property type="entry name" value="SERINE_THREONINE-PROTEIN KINASE NEKL-3"/>
    <property type="match status" value="1"/>
</dbReference>
<evidence type="ECO:0000256" key="2">
    <source>
        <dbReference type="ARBA" id="ARBA00022527"/>
    </source>
</evidence>
<feature type="region of interest" description="Disordered" evidence="8">
    <location>
        <begin position="414"/>
        <end position="489"/>
    </location>
</feature>
<evidence type="ECO:0000256" key="6">
    <source>
        <dbReference type="ARBA" id="ARBA00022840"/>
    </source>
</evidence>
<feature type="domain" description="Protein kinase" evidence="9">
    <location>
        <begin position="22"/>
        <end position="282"/>
    </location>
</feature>
<evidence type="ECO:0000256" key="7">
    <source>
        <dbReference type="PROSITE-ProRule" id="PRU10141"/>
    </source>
</evidence>
<evidence type="ECO:0000256" key="5">
    <source>
        <dbReference type="ARBA" id="ARBA00022777"/>
    </source>
</evidence>
<organism evidence="10 11">
    <name type="scientific">Streptomyces polygonati</name>
    <dbReference type="NCBI Taxonomy" id="1617087"/>
    <lineage>
        <taxon>Bacteria</taxon>
        <taxon>Bacillati</taxon>
        <taxon>Actinomycetota</taxon>
        <taxon>Actinomycetes</taxon>
        <taxon>Kitasatosporales</taxon>
        <taxon>Streptomycetaceae</taxon>
        <taxon>Streptomyces</taxon>
    </lineage>
</organism>
<evidence type="ECO:0000256" key="1">
    <source>
        <dbReference type="ARBA" id="ARBA00012513"/>
    </source>
</evidence>
<feature type="binding site" evidence="7">
    <location>
        <position position="51"/>
    </location>
    <ligand>
        <name>ATP</name>
        <dbReference type="ChEBI" id="CHEBI:30616"/>
    </ligand>
</feature>
<keyword evidence="2" id="KW-0723">Serine/threonine-protein kinase</keyword>
<dbReference type="InterPro" id="IPR000719">
    <property type="entry name" value="Prot_kinase_dom"/>
</dbReference>
<keyword evidence="3 10" id="KW-0808">Transferase</keyword>
<evidence type="ECO:0000256" key="3">
    <source>
        <dbReference type="ARBA" id="ARBA00022679"/>
    </source>
</evidence>
<dbReference type="CDD" id="cd14014">
    <property type="entry name" value="STKc_PknB_like"/>
    <property type="match status" value="1"/>
</dbReference>
<keyword evidence="5 10" id="KW-0418">Kinase</keyword>
<feature type="compositionally biased region" description="Basic residues" evidence="8">
    <location>
        <begin position="374"/>
        <end position="385"/>
    </location>
</feature>
<feature type="compositionally biased region" description="Low complexity" evidence="8">
    <location>
        <begin position="430"/>
        <end position="455"/>
    </location>
</feature>
<dbReference type="InterPro" id="IPR008271">
    <property type="entry name" value="Ser/Thr_kinase_AS"/>
</dbReference>
<dbReference type="Gene3D" id="3.30.200.20">
    <property type="entry name" value="Phosphorylase Kinase, domain 1"/>
    <property type="match status" value="1"/>
</dbReference>
<protein>
    <recommendedName>
        <fullName evidence="1">non-specific serine/threonine protein kinase</fullName>
        <ecNumber evidence="1">2.7.11.1</ecNumber>
    </recommendedName>
</protein>
<name>A0ABV8HGM1_9ACTN</name>
<feature type="compositionally biased region" description="Low complexity" evidence="8">
    <location>
        <begin position="414"/>
        <end position="423"/>
    </location>
</feature>
<evidence type="ECO:0000313" key="10">
    <source>
        <dbReference type="EMBL" id="MFC4031237.1"/>
    </source>
</evidence>
<feature type="compositionally biased region" description="Pro residues" evidence="8">
    <location>
        <begin position="463"/>
        <end position="484"/>
    </location>
</feature>
<dbReference type="EMBL" id="JBHSBB010000007">
    <property type="protein sequence ID" value="MFC4031237.1"/>
    <property type="molecule type" value="Genomic_DNA"/>
</dbReference>
<dbReference type="Proteomes" id="UP001595765">
    <property type="component" value="Unassembled WGS sequence"/>
</dbReference>
<dbReference type="PROSITE" id="PS00107">
    <property type="entry name" value="PROTEIN_KINASE_ATP"/>
    <property type="match status" value="1"/>
</dbReference>
<dbReference type="EC" id="2.7.11.1" evidence="1"/>
<evidence type="ECO:0000256" key="8">
    <source>
        <dbReference type="SAM" id="MobiDB-lite"/>
    </source>
</evidence>
<dbReference type="SMART" id="SM00220">
    <property type="entry name" value="S_TKc"/>
    <property type="match status" value="1"/>
</dbReference>
<dbReference type="PANTHER" id="PTHR43289">
    <property type="entry name" value="MITOGEN-ACTIVATED PROTEIN KINASE KINASE KINASE 20-RELATED"/>
    <property type="match status" value="1"/>
</dbReference>
<comment type="caution">
    <text evidence="10">The sequence shown here is derived from an EMBL/GenBank/DDBJ whole genome shotgun (WGS) entry which is preliminary data.</text>
</comment>
<reference evidence="11" key="1">
    <citation type="journal article" date="2019" name="Int. J. Syst. Evol. Microbiol.">
        <title>The Global Catalogue of Microorganisms (GCM) 10K type strain sequencing project: providing services to taxonomists for standard genome sequencing and annotation.</title>
        <authorList>
            <consortium name="The Broad Institute Genomics Platform"/>
            <consortium name="The Broad Institute Genome Sequencing Center for Infectious Disease"/>
            <person name="Wu L."/>
            <person name="Ma J."/>
        </authorList>
    </citation>
    <scope>NUCLEOTIDE SEQUENCE [LARGE SCALE GENOMIC DNA]</scope>
    <source>
        <strain evidence="11">CGMCC 4.7237</strain>
    </source>
</reference>
<dbReference type="RefSeq" id="WP_386427228.1">
    <property type="nucleotide sequence ID" value="NZ_JBHSBB010000007.1"/>
</dbReference>
<sequence>MASDGGETAPSSPPRDMIADRYRITDRLGRGGMGTVWRATDELLRRQVAVKELHLPDEGLSARQAALRRERALREARTAALIRHPHVVVVHDVVEHQGHPWIVMELIDGSSLARVLERDGPLPPREAARVGAAVAGALRAAHEREIQHRDVKPANILIEHESGRVVLTDFGIARVPGAGTISETGGFVGSPEYTAPERMSGRGAGPASDLWSLGALLCAAVHGESPFRRDSIGEIVHAVAIDELTPPAELGPLLPVVLALLDRDPVSRMGAVEAQRLLRAFAETGEEPAPRAREAAARPEPGPGPAADAASQAVSTPGPEPRLPPAVDPLTAAPAEEESAGSAATGAAREASDAAASAGDRAEASRLPAAGRPSSHRARGRKRKGGIQVVAVGALVVLAVSTGTVATFLVSQRGSDSGAGAAPATPPPSGGAFAPPTGRYPAPGDGFAPPGDGFPPLGGDGPFSPPPDGQGPPPGAPGTPPLPPGFHRVSDPAGFSVVLPPAFVREAQPPHTYYWSPDHIVRFGERERRPYPGGAYAALKAEKAAGPRTYPGYRDGSLTSTQEHGLPAVLWEFGYEQGGARVAFELCWTENGRMFDISLSAPASWTERARGTFEIARGSFRTG</sequence>
<keyword evidence="11" id="KW-1185">Reference proteome</keyword>
<evidence type="ECO:0000256" key="4">
    <source>
        <dbReference type="ARBA" id="ARBA00022741"/>
    </source>
</evidence>
<feature type="region of interest" description="Disordered" evidence="8">
    <location>
        <begin position="283"/>
        <end position="385"/>
    </location>
</feature>
<feature type="compositionally biased region" description="Basic and acidic residues" evidence="8">
    <location>
        <begin position="288"/>
        <end position="297"/>
    </location>
</feature>
<feature type="compositionally biased region" description="Pro residues" evidence="8">
    <location>
        <begin position="318"/>
        <end position="327"/>
    </location>
</feature>
<evidence type="ECO:0000313" key="11">
    <source>
        <dbReference type="Proteomes" id="UP001595765"/>
    </source>
</evidence>
<dbReference type="InterPro" id="IPR011009">
    <property type="entry name" value="Kinase-like_dom_sf"/>
</dbReference>
<feature type="compositionally biased region" description="Low complexity" evidence="8">
    <location>
        <begin position="340"/>
        <end position="359"/>
    </location>
</feature>
<keyword evidence="6 7" id="KW-0067">ATP-binding</keyword>
<gene>
    <name evidence="10" type="ORF">ACFO3J_07085</name>
</gene>